<dbReference type="Pfam" id="PF05023">
    <property type="entry name" value="Phytochelatin"/>
    <property type="match status" value="1"/>
</dbReference>
<dbReference type="EMBL" id="HBIZ01045203">
    <property type="protein sequence ID" value="CAE0776280.1"/>
    <property type="molecule type" value="Transcribed_RNA"/>
</dbReference>
<organism evidence="7">
    <name type="scientific">Chrysotila carterae</name>
    <name type="common">Marine alga</name>
    <name type="synonym">Syracosphaera carterae</name>
    <dbReference type="NCBI Taxonomy" id="13221"/>
    <lineage>
        <taxon>Eukaryota</taxon>
        <taxon>Haptista</taxon>
        <taxon>Haptophyta</taxon>
        <taxon>Prymnesiophyceae</taxon>
        <taxon>Isochrysidales</taxon>
        <taxon>Isochrysidaceae</taxon>
        <taxon>Chrysotila</taxon>
    </lineage>
</organism>
<evidence type="ECO:0000256" key="2">
    <source>
        <dbReference type="ARBA" id="ARBA00022539"/>
    </source>
</evidence>
<evidence type="ECO:0000313" key="7">
    <source>
        <dbReference type="EMBL" id="CAE0776281.1"/>
    </source>
</evidence>
<evidence type="ECO:0000256" key="1">
    <source>
        <dbReference type="ARBA" id="ARBA00012468"/>
    </source>
</evidence>
<dbReference type="GO" id="GO:0016756">
    <property type="term" value="F:glutathione gamma-glutamylcysteinyltransferase activity"/>
    <property type="evidence" value="ECO:0007669"/>
    <property type="project" value="UniProtKB-EC"/>
</dbReference>
<evidence type="ECO:0000256" key="3">
    <source>
        <dbReference type="ARBA" id="ARBA00022679"/>
    </source>
</evidence>
<evidence type="ECO:0000313" key="8">
    <source>
        <dbReference type="EMBL" id="CAE0776286.1"/>
    </source>
</evidence>
<dbReference type="InterPro" id="IPR040409">
    <property type="entry name" value="PCS-like"/>
</dbReference>
<evidence type="ECO:0000313" key="6">
    <source>
        <dbReference type="EMBL" id="CAE0776280.1"/>
    </source>
</evidence>
<reference evidence="7" key="1">
    <citation type="submission" date="2021-01" db="EMBL/GenBank/DDBJ databases">
        <authorList>
            <person name="Corre E."/>
            <person name="Pelletier E."/>
            <person name="Niang G."/>
            <person name="Scheremetjew M."/>
            <person name="Finn R."/>
            <person name="Kale V."/>
            <person name="Holt S."/>
            <person name="Cochrane G."/>
            <person name="Meng A."/>
            <person name="Brown T."/>
            <person name="Cohen L."/>
        </authorList>
    </citation>
    <scope>NUCLEOTIDE SEQUENCE</scope>
    <source>
        <strain evidence="7">CCMP645</strain>
    </source>
</reference>
<evidence type="ECO:0000259" key="5">
    <source>
        <dbReference type="PROSITE" id="PS51443"/>
    </source>
</evidence>
<feature type="domain" description="Peptidase C83" evidence="5">
    <location>
        <begin position="1"/>
        <end position="135"/>
    </location>
</feature>
<dbReference type="SUPFAM" id="SSF54001">
    <property type="entry name" value="Cysteine proteinases"/>
    <property type="match status" value="1"/>
</dbReference>
<dbReference type="GO" id="GO:0046872">
    <property type="term" value="F:metal ion binding"/>
    <property type="evidence" value="ECO:0007669"/>
    <property type="project" value="UniProtKB-KW"/>
</dbReference>
<dbReference type="InterPro" id="IPR038765">
    <property type="entry name" value="Papain-like_cys_pep_sf"/>
</dbReference>
<protein>
    <recommendedName>
        <fullName evidence="1">glutathione gamma-glutamylcysteinyltransferase</fullName>
        <ecNumber evidence="1">2.3.2.15</ecNumber>
    </recommendedName>
</protein>
<sequence>MLNCCVSLDEIAKSGLTFDEWTCIARCQGITVDACRTSNSSFERFSETMAAACASDRSVLCVSYSRRELGQSGDGHFSPIGGYDAASEMVLILDVARFKYPPHWAPLHDVWNAMCALDTSTGLPRGYALLSRYEPAEGAKALVYLTFGRERLQSVCKYFETELASIAFSGECVEEELWLALRALPAAAASLLRLREPSTLSTEDGAPPRMETALAQLNALPLHTALRDAQMAHARRLGPAPTSLGAYAALLLAASAAFELDMVTVLPRSAPIIRQSREAIVPPLLDEIHWVEAQLKLMLQTQRNDCCGCKA</sequence>
<evidence type="ECO:0000256" key="4">
    <source>
        <dbReference type="ARBA" id="ARBA00022723"/>
    </source>
</evidence>
<dbReference type="PANTHER" id="PTHR33447">
    <property type="entry name" value="GLUTATHIONE GAMMA-GLUTAMYLCYSTEINYLTRANSFERASE"/>
    <property type="match status" value="1"/>
</dbReference>
<dbReference type="InterPro" id="IPR007719">
    <property type="entry name" value="PCS_N"/>
</dbReference>
<keyword evidence="3" id="KW-0808">Transferase</keyword>
<keyword evidence="2" id="KW-0104">Cadmium</keyword>
<keyword evidence="4" id="KW-0479">Metal-binding</keyword>
<gene>
    <name evidence="6" type="ORF">PCAR00345_LOCUS28916</name>
    <name evidence="7" type="ORF">PCAR00345_LOCUS28917</name>
    <name evidence="8" type="ORF">PCAR00345_LOCUS28922</name>
</gene>
<dbReference type="EC" id="2.3.2.15" evidence="1"/>
<dbReference type="AlphaFoldDB" id="A0A6T0AJK6"/>
<dbReference type="EMBL" id="HBIZ01045204">
    <property type="protein sequence ID" value="CAE0776281.1"/>
    <property type="molecule type" value="Transcribed_RNA"/>
</dbReference>
<dbReference type="GO" id="GO:0046938">
    <property type="term" value="P:phytochelatin biosynthetic process"/>
    <property type="evidence" value="ECO:0007669"/>
    <property type="project" value="InterPro"/>
</dbReference>
<proteinExistence type="predicted"/>
<name>A0A6T0AJK6_CHRCT</name>
<dbReference type="Gene3D" id="3.90.70.30">
    <property type="entry name" value="Phytochelatin synthase, N-terminal domain"/>
    <property type="match status" value="1"/>
</dbReference>
<dbReference type="EMBL" id="HBIZ01045209">
    <property type="protein sequence ID" value="CAE0776286.1"/>
    <property type="molecule type" value="Transcribed_RNA"/>
</dbReference>
<accession>A0A6T0AJK6</accession>
<dbReference type="PROSITE" id="PS51443">
    <property type="entry name" value="PCS"/>
    <property type="match status" value="1"/>
</dbReference>
<dbReference type="InterPro" id="IPR038156">
    <property type="entry name" value="PCS_N_sf"/>
</dbReference>
<dbReference type="GO" id="GO:0010038">
    <property type="term" value="P:response to metal ion"/>
    <property type="evidence" value="ECO:0007669"/>
    <property type="project" value="InterPro"/>
</dbReference>